<organism evidence="2 3">
    <name type="scientific">Rotaria magnacalcarata</name>
    <dbReference type="NCBI Taxonomy" id="392030"/>
    <lineage>
        <taxon>Eukaryota</taxon>
        <taxon>Metazoa</taxon>
        <taxon>Spiralia</taxon>
        <taxon>Gnathifera</taxon>
        <taxon>Rotifera</taxon>
        <taxon>Eurotatoria</taxon>
        <taxon>Bdelloidea</taxon>
        <taxon>Philodinida</taxon>
        <taxon>Philodinidae</taxon>
        <taxon>Rotaria</taxon>
    </lineage>
</organism>
<dbReference type="EMBL" id="CAJOBH010143685">
    <property type="protein sequence ID" value="CAF4816975.1"/>
    <property type="molecule type" value="Genomic_DNA"/>
</dbReference>
<feature type="non-terminal residue" evidence="2">
    <location>
        <position position="1"/>
    </location>
</feature>
<reference evidence="2" key="1">
    <citation type="submission" date="2021-02" db="EMBL/GenBank/DDBJ databases">
        <authorList>
            <person name="Nowell W R."/>
        </authorList>
    </citation>
    <scope>NUCLEOTIDE SEQUENCE</scope>
</reference>
<sequence>NDIESGLTRLCGNSHTRYLLETCSNTIELRFRNHILSIGTAKYKGFEIYIESIENEKCRPTPSPVSPTQPFDISYKYACGL</sequence>
<dbReference type="AlphaFoldDB" id="A0A8S3CJA5"/>
<accession>A0A8S3CJA5</accession>
<dbReference type="Proteomes" id="UP000681967">
    <property type="component" value="Unassembled WGS sequence"/>
</dbReference>
<name>A0A8S3CJA5_9BILA</name>
<dbReference type="Proteomes" id="UP000681720">
    <property type="component" value="Unassembled WGS sequence"/>
</dbReference>
<dbReference type="EMBL" id="CAJOBJ010180383">
    <property type="protein sequence ID" value="CAF4915815.1"/>
    <property type="molecule type" value="Genomic_DNA"/>
</dbReference>
<protein>
    <recommendedName>
        <fullName evidence="4">CUB domain-containing protein</fullName>
    </recommendedName>
</protein>
<gene>
    <name evidence="1" type="ORF">BYL167_LOCUS48817</name>
    <name evidence="2" type="ORF">GIL414_LOCUS52545</name>
</gene>
<evidence type="ECO:0008006" key="4">
    <source>
        <dbReference type="Google" id="ProtNLM"/>
    </source>
</evidence>
<evidence type="ECO:0000313" key="3">
    <source>
        <dbReference type="Proteomes" id="UP000681720"/>
    </source>
</evidence>
<evidence type="ECO:0000313" key="2">
    <source>
        <dbReference type="EMBL" id="CAF4915815.1"/>
    </source>
</evidence>
<evidence type="ECO:0000313" key="1">
    <source>
        <dbReference type="EMBL" id="CAF4816975.1"/>
    </source>
</evidence>
<feature type="non-terminal residue" evidence="2">
    <location>
        <position position="81"/>
    </location>
</feature>
<proteinExistence type="predicted"/>
<comment type="caution">
    <text evidence="2">The sequence shown here is derived from an EMBL/GenBank/DDBJ whole genome shotgun (WGS) entry which is preliminary data.</text>
</comment>